<dbReference type="InterPro" id="IPR036388">
    <property type="entry name" value="WH-like_DNA-bd_sf"/>
</dbReference>
<dbReference type="Pfam" id="PF00392">
    <property type="entry name" value="GntR"/>
    <property type="match status" value="1"/>
</dbReference>
<dbReference type="SMART" id="SM00345">
    <property type="entry name" value="HTH_GNTR"/>
    <property type="match status" value="1"/>
</dbReference>
<dbReference type="SUPFAM" id="SSF46785">
    <property type="entry name" value="Winged helix' DNA-binding domain"/>
    <property type="match status" value="1"/>
</dbReference>
<name>A0ABS9XHA0_9ACTN</name>
<keyword evidence="2" id="KW-0238">DNA-binding</keyword>
<dbReference type="Proteomes" id="UP001165270">
    <property type="component" value="Unassembled WGS sequence"/>
</dbReference>
<evidence type="ECO:0000256" key="2">
    <source>
        <dbReference type="ARBA" id="ARBA00023125"/>
    </source>
</evidence>
<evidence type="ECO:0000313" key="6">
    <source>
        <dbReference type="Proteomes" id="UP001165270"/>
    </source>
</evidence>
<dbReference type="PRINTS" id="PR00035">
    <property type="entry name" value="HTHGNTR"/>
</dbReference>
<dbReference type="PANTHER" id="PTHR44846">
    <property type="entry name" value="MANNOSYL-D-GLYCERATE TRANSPORT/METABOLISM SYSTEM REPRESSOR MNGR-RELATED"/>
    <property type="match status" value="1"/>
</dbReference>
<sequence>MSEGSIGDGGGREFERVAGALRARMADGTYPLESFLPAQRELAKEFNVSRDTVQRVLRELMNDGWIKTRQGQGSKVVWVQQVHSPTSSKSADGMVSLRPIIEHAFERSTVTMDVFTLTSESLEAHLRLQAERIRGGQIAPKRIALRMLLPSESLWLPYWRTEDGRQDDVLRERYLGLLRRYTTSVRSVLRSLEAEELVSSAGLEIRRVQLIPPFKLYLLNGTEAVLGPYKAKKRTIVLEEGGEIEDALDVVGPAAGLTHHVKDDNSNSQGTVFVNSWQDWFDSAWDLLTEPAQPTLSGEREVLEQP</sequence>
<dbReference type="PROSITE" id="PS50949">
    <property type="entry name" value="HTH_GNTR"/>
    <property type="match status" value="1"/>
</dbReference>
<proteinExistence type="predicted"/>
<protein>
    <submittedName>
        <fullName evidence="5">GntR family transcriptional regulator</fullName>
    </submittedName>
</protein>
<dbReference type="RefSeq" id="WP_016436779.1">
    <property type="nucleotide sequence ID" value="NZ_JALDAX010000005.1"/>
</dbReference>
<gene>
    <name evidence="5" type="ORF">MQN93_17045</name>
</gene>
<organism evidence="5 6">
    <name type="scientific">Streptomyces spinosisporus</name>
    <dbReference type="NCBI Taxonomy" id="2927582"/>
    <lineage>
        <taxon>Bacteria</taxon>
        <taxon>Bacillati</taxon>
        <taxon>Actinomycetota</taxon>
        <taxon>Actinomycetes</taxon>
        <taxon>Kitasatosporales</taxon>
        <taxon>Streptomycetaceae</taxon>
        <taxon>Streptomyces</taxon>
    </lineage>
</organism>
<evidence type="ECO:0000313" key="5">
    <source>
        <dbReference type="EMBL" id="MCI3241426.1"/>
    </source>
</evidence>
<reference evidence="5" key="1">
    <citation type="submission" date="2022-03" db="EMBL/GenBank/DDBJ databases">
        <title>Streptomyces 7R015 and 7R016 isolated from Barleria lupulina in Thailand.</title>
        <authorList>
            <person name="Kanchanasin P."/>
            <person name="Phongsopitanun W."/>
            <person name="Tanasupawat S."/>
        </authorList>
    </citation>
    <scope>NUCLEOTIDE SEQUENCE</scope>
    <source>
        <strain evidence="5">7R016</strain>
    </source>
</reference>
<dbReference type="Gene3D" id="1.10.10.10">
    <property type="entry name" value="Winged helix-like DNA-binding domain superfamily/Winged helix DNA-binding domain"/>
    <property type="match status" value="1"/>
</dbReference>
<evidence type="ECO:0000256" key="3">
    <source>
        <dbReference type="ARBA" id="ARBA00023163"/>
    </source>
</evidence>
<evidence type="ECO:0000259" key="4">
    <source>
        <dbReference type="PROSITE" id="PS50949"/>
    </source>
</evidence>
<keyword evidence="1" id="KW-0805">Transcription regulation</keyword>
<keyword evidence="3" id="KW-0804">Transcription</keyword>
<feature type="domain" description="HTH gntR-type" evidence="4">
    <location>
        <begin position="11"/>
        <end position="79"/>
    </location>
</feature>
<dbReference type="CDD" id="cd07377">
    <property type="entry name" value="WHTH_GntR"/>
    <property type="match status" value="1"/>
</dbReference>
<accession>A0ABS9XHA0</accession>
<keyword evidence="6" id="KW-1185">Reference proteome</keyword>
<evidence type="ECO:0000256" key="1">
    <source>
        <dbReference type="ARBA" id="ARBA00023015"/>
    </source>
</evidence>
<dbReference type="EMBL" id="JALDAX010000005">
    <property type="protein sequence ID" value="MCI3241426.1"/>
    <property type="molecule type" value="Genomic_DNA"/>
</dbReference>
<dbReference type="InterPro" id="IPR036390">
    <property type="entry name" value="WH_DNA-bd_sf"/>
</dbReference>
<dbReference type="InterPro" id="IPR000524">
    <property type="entry name" value="Tscrpt_reg_HTH_GntR"/>
</dbReference>
<dbReference type="InterPro" id="IPR050679">
    <property type="entry name" value="Bact_HTH_transcr_reg"/>
</dbReference>
<comment type="caution">
    <text evidence="5">The sequence shown here is derived from an EMBL/GenBank/DDBJ whole genome shotgun (WGS) entry which is preliminary data.</text>
</comment>
<dbReference type="PANTHER" id="PTHR44846:SF17">
    <property type="entry name" value="GNTR-FAMILY TRANSCRIPTIONAL REGULATOR"/>
    <property type="match status" value="1"/>
</dbReference>